<organism evidence="2 3">
    <name type="scientific">Selenomonas ruminantium</name>
    <dbReference type="NCBI Taxonomy" id="971"/>
    <lineage>
        <taxon>Bacteria</taxon>
        <taxon>Bacillati</taxon>
        <taxon>Bacillota</taxon>
        <taxon>Negativicutes</taxon>
        <taxon>Selenomonadales</taxon>
        <taxon>Selenomonadaceae</taxon>
        <taxon>Selenomonas</taxon>
    </lineage>
</organism>
<dbReference type="Pfam" id="PF24753">
    <property type="entry name" value="DUF7698"/>
    <property type="match status" value="1"/>
</dbReference>
<dbReference type="EMBL" id="FOJX01000001">
    <property type="protein sequence ID" value="SFA71362.1"/>
    <property type="molecule type" value="Genomic_DNA"/>
</dbReference>
<feature type="domain" description="DUF7698" evidence="1">
    <location>
        <begin position="36"/>
        <end position="143"/>
    </location>
</feature>
<gene>
    <name evidence="2" type="ORF">SAMN05216587_101272</name>
</gene>
<accession>A0A1I0V521</accession>
<proteinExistence type="predicted"/>
<sequence length="145" mass="16818">MTNAFAEDWAREQAFRKAYAEAKTEESKQEVREAHKAFDESIEEKGMAYARYFREYEEAQMRGNACIDFNDCIWEKDIPKMVADLRALGIKEFTLSSTFSSIVKTAWVFQQNGCSLEGMEEIKGRCKAFLSEDYEKVPAFKFKIS</sequence>
<evidence type="ECO:0000259" key="1">
    <source>
        <dbReference type="Pfam" id="PF24753"/>
    </source>
</evidence>
<dbReference type="InterPro" id="IPR056115">
    <property type="entry name" value="DUF7698"/>
</dbReference>
<dbReference type="Proteomes" id="UP000183843">
    <property type="component" value="Unassembled WGS sequence"/>
</dbReference>
<evidence type="ECO:0000313" key="3">
    <source>
        <dbReference type="Proteomes" id="UP000183843"/>
    </source>
</evidence>
<dbReference type="AlphaFoldDB" id="A0A1I0V521"/>
<reference evidence="2 3" key="1">
    <citation type="submission" date="2016-10" db="EMBL/GenBank/DDBJ databases">
        <authorList>
            <person name="de Groot N.N."/>
        </authorList>
    </citation>
    <scope>NUCLEOTIDE SEQUENCE [LARGE SCALE GENOMIC DNA]</scope>
    <source>
        <strain evidence="2 3">L14</strain>
    </source>
</reference>
<dbReference type="RefSeq" id="WP_074811952.1">
    <property type="nucleotide sequence ID" value="NZ_FOJX01000001.1"/>
</dbReference>
<protein>
    <recommendedName>
        <fullName evidence="1">DUF7698 domain-containing protein</fullName>
    </recommendedName>
</protein>
<name>A0A1I0V521_SELRU</name>
<evidence type="ECO:0000313" key="2">
    <source>
        <dbReference type="EMBL" id="SFA71362.1"/>
    </source>
</evidence>